<dbReference type="InterPro" id="IPR050297">
    <property type="entry name" value="LipidA_mod_glycosyltrf_83"/>
</dbReference>
<feature type="transmembrane region" description="Helical" evidence="8">
    <location>
        <begin position="286"/>
        <end position="304"/>
    </location>
</feature>
<keyword evidence="10" id="KW-1185">Reference proteome</keyword>
<dbReference type="PANTHER" id="PTHR33908">
    <property type="entry name" value="MANNOSYLTRANSFERASE YKCB-RELATED"/>
    <property type="match status" value="1"/>
</dbReference>
<feature type="transmembrane region" description="Helical" evidence="8">
    <location>
        <begin position="161"/>
        <end position="185"/>
    </location>
</feature>
<keyword evidence="6 8" id="KW-1133">Transmembrane helix</keyword>
<feature type="transmembrane region" description="Helical" evidence="8">
    <location>
        <begin position="106"/>
        <end position="125"/>
    </location>
</feature>
<feature type="transmembrane region" description="Helical" evidence="8">
    <location>
        <begin position="79"/>
        <end position="99"/>
    </location>
</feature>
<evidence type="ECO:0000256" key="4">
    <source>
        <dbReference type="ARBA" id="ARBA00022679"/>
    </source>
</evidence>
<proteinExistence type="predicted"/>
<feature type="transmembrane region" description="Helical" evidence="8">
    <location>
        <begin position="311"/>
        <end position="333"/>
    </location>
</feature>
<evidence type="ECO:0000256" key="7">
    <source>
        <dbReference type="ARBA" id="ARBA00023136"/>
    </source>
</evidence>
<feature type="transmembrane region" description="Helical" evidence="8">
    <location>
        <begin position="205"/>
        <end position="224"/>
    </location>
</feature>
<dbReference type="Proteomes" id="UP001055580">
    <property type="component" value="Chromosome"/>
</dbReference>
<evidence type="ECO:0000256" key="2">
    <source>
        <dbReference type="ARBA" id="ARBA00022475"/>
    </source>
</evidence>
<gene>
    <name evidence="9" type="ORF">M9980_05340</name>
</gene>
<dbReference type="EC" id="2.4.-.-" evidence="9"/>
<evidence type="ECO:0000256" key="8">
    <source>
        <dbReference type="SAM" id="Phobius"/>
    </source>
</evidence>
<dbReference type="RefSeq" id="WP_250754214.1">
    <property type="nucleotide sequence ID" value="NZ_CP098401.1"/>
</dbReference>
<evidence type="ECO:0000256" key="6">
    <source>
        <dbReference type="ARBA" id="ARBA00022989"/>
    </source>
</evidence>
<keyword evidence="4 9" id="KW-0808">Transferase</keyword>
<evidence type="ECO:0000256" key="5">
    <source>
        <dbReference type="ARBA" id="ARBA00022692"/>
    </source>
</evidence>
<evidence type="ECO:0000256" key="1">
    <source>
        <dbReference type="ARBA" id="ARBA00004651"/>
    </source>
</evidence>
<dbReference type="GO" id="GO:0016757">
    <property type="term" value="F:glycosyltransferase activity"/>
    <property type="evidence" value="ECO:0007669"/>
    <property type="project" value="UniProtKB-KW"/>
</dbReference>
<keyword evidence="7 8" id="KW-0472">Membrane</keyword>
<comment type="subcellular location">
    <subcellularLocation>
        <location evidence="1">Cell membrane</location>
        <topology evidence="1">Multi-pass membrane protein</topology>
    </subcellularLocation>
</comment>
<accession>A0ABY4TYA7</accession>
<protein>
    <submittedName>
        <fullName evidence="9">Glycosyltransferase family 39 protein</fullName>
        <ecNumber evidence="9">2.4.-.-</ecNumber>
    </submittedName>
</protein>
<sequence>MPAHRIPFLPLSIAVIAALGLGVRIASAHGALWLDEAWSAAFARDVATPVGVFVGINHDNNHHLNTLWLQLVGWDAAPVVQRALSIATGTLAILVAAAIGMRRSAGTGLVTAALFAFSPMLVIYGSEARGYAPMMLALLVAVLIVERWLEDRKRPAPAIGLSVAVLLGILSQMTMVFALPALAGWAAWQCWRDDRASAIRDTARLMALPVATAALAALAILRWLPGAHGFQFGAYQPYALIDQARGLTDMIAYTLALPVNPVAAILVGMAAAWMVVRSPKAAQSPFHALAIFGLPLAIALLHIGNAGMSRYYLLSSVALLLMLGNALGGALIAGGRRRWVALALMVGFGIGAMAYAIDLVGNRRGDPARAIATIARSSPAGAAIALDRPRASAVIEAAAAARRYPVRVLPCGDWLFVDRDGDEPFPDRPRRCGVTFHAVASGHPSGLSGTHWTLYERRP</sequence>
<dbReference type="EMBL" id="CP098401">
    <property type="protein sequence ID" value="URW76636.1"/>
    <property type="molecule type" value="Genomic_DNA"/>
</dbReference>
<feature type="transmembrane region" description="Helical" evidence="8">
    <location>
        <begin position="131"/>
        <end position="149"/>
    </location>
</feature>
<keyword evidence="5 8" id="KW-0812">Transmembrane</keyword>
<evidence type="ECO:0000313" key="10">
    <source>
        <dbReference type="Proteomes" id="UP001055580"/>
    </source>
</evidence>
<evidence type="ECO:0000313" key="9">
    <source>
        <dbReference type="EMBL" id="URW76636.1"/>
    </source>
</evidence>
<feature type="transmembrane region" description="Helical" evidence="8">
    <location>
        <begin position="339"/>
        <end position="360"/>
    </location>
</feature>
<feature type="transmembrane region" description="Helical" evidence="8">
    <location>
        <begin position="250"/>
        <end position="274"/>
    </location>
</feature>
<organism evidence="9 10">
    <name type="scientific">Sphingomonas donggukensis</name>
    <dbReference type="NCBI Taxonomy" id="2949093"/>
    <lineage>
        <taxon>Bacteria</taxon>
        <taxon>Pseudomonadati</taxon>
        <taxon>Pseudomonadota</taxon>
        <taxon>Alphaproteobacteria</taxon>
        <taxon>Sphingomonadales</taxon>
        <taxon>Sphingomonadaceae</taxon>
        <taxon>Sphingomonas</taxon>
    </lineage>
</organism>
<keyword evidence="3 9" id="KW-0328">Glycosyltransferase</keyword>
<dbReference type="PANTHER" id="PTHR33908:SF11">
    <property type="entry name" value="MEMBRANE PROTEIN"/>
    <property type="match status" value="1"/>
</dbReference>
<keyword evidence="2" id="KW-1003">Cell membrane</keyword>
<evidence type="ECO:0000256" key="3">
    <source>
        <dbReference type="ARBA" id="ARBA00022676"/>
    </source>
</evidence>
<name>A0ABY4TYA7_9SPHN</name>
<reference evidence="9" key="1">
    <citation type="submission" date="2022-05" db="EMBL/GenBank/DDBJ databases">
        <title>Sphingomonas sp. strain RMG20 Genome sequencing and assembly.</title>
        <authorList>
            <person name="Kim I."/>
        </authorList>
    </citation>
    <scope>NUCLEOTIDE SEQUENCE</scope>
    <source>
        <strain evidence="9">RMG20</strain>
    </source>
</reference>